<dbReference type="CDD" id="cd22363">
    <property type="entry name" value="tRNA-intron_lyase_C"/>
    <property type="match status" value="1"/>
</dbReference>
<dbReference type="Pfam" id="PF01974">
    <property type="entry name" value="tRNA_int_endo"/>
    <property type="match status" value="1"/>
</dbReference>
<dbReference type="AlphaFoldDB" id="A0AAF0YKF7"/>
<dbReference type="EMBL" id="CP086720">
    <property type="protein sequence ID" value="WOO85704.1"/>
    <property type="molecule type" value="Genomic_DNA"/>
</dbReference>
<dbReference type="GO" id="GO:0003676">
    <property type="term" value="F:nucleic acid binding"/>
    <property type="evidence" value="ECO:0007669"/>
    <property type="project" value="InterPro"/>
</dbReference>
<sequence length="505" mass="54293">MSGPIPTAVPPPPAPGFQAKGGRSKYASNLKKYGTPLPILLPTSPLHPASKASSSSSSAAAPSLLSSFSSSTSAGASRAIEVPTCIGVLDPASQSVWVTNPRDMATLFNRGFFGKGSLSRSEPSWRQRRVDILRGGNTLAAEQVRDQRRRERKQFKIDRAAAMLEAAKKAEAVLTTGALPATEAADGAAGDAEAKEGGDVDADVAAPPSPTGSTLSLATTDYSAALPPGTTTLNAQTFLVRPARPDANRNRGNKRGFKRRPPPAPGSAPPAPRPPPPPPAESSDSEPSDDEAALAVEEFEHLQLSFEEAWFLASALGVLKILDPATDTYIPPTAVLPLLLSPPNPALSLAPPAALYPDDPLLVSYACYHHYRSLGWVVRSGIKFCVDWLLYRRGPVFSHSAFSLLMVPVYMDDGDRAASPYAETDWYTERMSWKWMNTIMRVNSLVMKTVIITYITIPSIASFPARMRLPSGGLDPRKLDMKTLMGMYSVREVSLTRFGPARRRD</sequence>
<dbReference type="InterPro" id="IPR036167">
    <property type="entry name" value="tRNA_intron_Endo_cat-like_sf"/>
</dbReference>
<feature type="active site" evidence="7">
    <location>
        <position position="391"/>
    </location>
</feature>
<evidence type="ECO:0000313" key="10">
    <source>
        <dbReference type="EMBL" id="WOO85704.1"/>
    </source>
</evidence>
<feature type="compositionally biased region" description="Acidic residues" evidence="8">
    <location>
        <begin position="283"/>
        <end position="292"/>
    </location>
</feature>
<dbReference type="PANTHER" id="PTHR21227">
    <property type="entry name" value="TRNA-SPLICING ENDONUCLEASE SUBUNIT SEN2"/>
    <property type="match status" value="1"/>
</dbReference>
<keyword evidence="10" id="KW-0255">Endonuclease</keyword>
<dbReference type="FunFam" id="3.40.1350.10:FF:000007">
    <property type="entry name" value="tRNA-splicing endonuclease subunit Sen2"/>
    <property type="match status" value="1"/>
</dbReference>
<dbReference type="PIRSF" id="PIRSF011789">
    <property type="entry name" value="tRNA_splic_SEN2"/>
    <property type="match status" value="1"/>
</dbReference>
<evidence type="ECO:0000256" key="8">
    <source>
        <dbReference type="SAM" id="MobiDB-lite"/>
    </source>
</evidence>
<dbReference type="InterPro" id="IPR006677">
    <property type="entry name" value="tRNA_intron_Endonuc_cat-like"/>
</dbReference>
<dbReference type="SUPFAM" id="SSF53032">
    <property type="entry name" value="tRNA-intron endonuclease catalytic domain-like"/>
    <property type="match status" value="1"/>
</dbReference>
<feature type="compositionally biased region" description="Basic residues" evidence="8">
    <location>
        <begin position="251"/>
        <end position="261"/>
    </location>
</feature>
<keyword evidence="10" id="KW-0540">Nuclease</keyword>
<proteinExistence type="inferred from homology"/>
<evidence type="ECO:0000256" key="3">
    <source>
        <dbReference type="ARBA" id="ARBA00022694"/>
    </source>
</evidence>
<reference evidence="10" key="1">
    <citation type="submission" date="2023-10" db="EMBL/GenBank/DDBJ databases">
        <authorList>
            <person name="Noh H."/>
        </authorList>
    </citation>
    <scope>NUCLEOTIDE SEQUENCE</scope>
    <source>
        <strain evidence="10">DUCC4014</strain>
    </source>
</reference>
<comment type="similarity">
    <text evidence="1">Belongs to the tRNA-intron endonuclease family.</text>
</comment>
<evidence type="ECO:0000256" key="1">
    <source>
        <dbReference type="ARBA" id="ARBA00008078"/>
    </source>
</evidence>
<dbReference type="RefSeq" id="XP_062631730.1">
    <property type="nucleotide sequence ID" value="XM_062775746.1"/>
</dbReference>
<name>A0AAF0YKF7_9TREE</name>
<dbReference type="Proteomes" id="UP000827549">
    <property type="component" value="Chromosome 7"/>
</dbReference>
<dbReference type="InterPro" id="IPR016589">
    <property type="entry name" value="tRNA_splic_SEN2"/>
</dbReference>
<evidence type="ECO:0000259" key="9">
    <source>
        <dbReference type="Pfam" id="PF01974"/>
    </source>
</evidence>
<evidence type="ECO:0000256" key="4">
    <source>
        <dbReference type="ARBA" id="ARBA00023239"/>
    </source>
</evidence>
<feature type="active site" evidence="7">
    <location>
        <position position="399"/>
    </location>
</feature>
<dbReference type="InterPro" id="IPR006676">
    <property type="entry name" value="tRNA_splic"/>
</dbReference>
<keyword evidence="11" id="KW-1185">Reference proteome</keyword>
<keyword evidence="10" id="KW-0378">Hydrolase</keyword>
<evidence type="ECO:0000313" key="11">
    <source>
        <dbReference type="Proteomes" id="UP000827549"/>
    </source>
</evidence>
<dbReference type="PANTHER" id="PTHR21227:SF0">
    <property type="entry name" value="TRNA-SPLICING ENDONUCLEASE SUBUNIT SEN2"/>
    <property type="match status" value="1"/>
</dbReference>
<feature type="compositionally biased region" description="Polar residues" evidence="8">
    <location>
        <begin position="211"/>
        <end position="222"/>
    </location>
</feature>
<gene>
    <name evidence="10" type="primary">tsp-2</name>
    <name evidence="10" type="ORF">LOC62_07G009200</name>
</gene>
<dbReference type="InterPro" id="IPR011856">
    <property type="entry name" value="tRNA_endonuc-like_dom_sf"/>
</dbReference>
<dbReference type="GO" id="GO:0000214">
    <property type="term" value="C:tRNA-intron endonuclease complex"/>
    <property type="evidence" value="ECO:0007669"/>
    <property type="project" value="InterPro"/>
</dbReference>
<evidence type="ECO:0000256" key="5">
    <source>
        <dbReference type="ARBA" id="ARBA00032432"/>
    </source>
</evidence>
<feature type="active site" evidence="7">
    <location>
        <position position="448"/>
    </location>
</feature>
<keyword evidence="4" id="KW-0456">Lyase</keyword>
<feature type="region of interest" description="Disordered" evidence="8">
    <location>
        <begin position="184"/>
        <end position="292"/>
    </location>
</feature>
<evidence type="ECO:0000256" key="7">
    <source>
        <dbReference type="PIRSR" id="PIRSR011789-1"/>
    </source>
</evidence>
<dbReference type="GeneID" id="87812363"/>
<organism evidence="10 11">
    <name type="scientific">Vanrija pseudolonga</name>
    <dbReference type="NCBI Taxonomy" id="143232"/>
    <lineage>
        <taxon>Eukaryota</taxon>
        <taxon>Fungi</taxon>
        <taxon>Dikarya</taxon>
        <taxon>Basidiomycota</taxon>
        <taxon>Agaricomycotina</taxon>
        <taxon>Tremellomycetes</taxon>
        <taxon>Trichosporonales</taxon>
        <taxon>Trichosporonaceae</taxon>
        <taxon>Vanrija</taxon>
    </lineage>
</organism>
<feature type="region of interest" description="Disordered" evidence="8">
    <location>
        <begin position="1"/>
        <end position="30"/>
    </location>
</feature>
<feature type="compositionally biased region" description="Pro residues" evidence="8">
    <location>
        <begin position="262"/>
        <end position="280"/>
    </location>
</feature>
<evidence type="ECO:0000256" key="6">
    <source>
        <dbReference type="ARBA" id="ARBA00034031"/>
    </source>
</evidence>
<keyword evidence="3" id="KW-0819">tRNA processing</keyword>
<dbReference type="GO" id="GO:0005737">
    <property type="term" value="C:cytoplasm"/>
    <property type="evidence" value="ECO:0007669"/>
    <property type="project" value="TreeGrafter"/>
</dbReference>
<dbReference type="Gene3D" id="3.40.1350.10">
    <property type="match status" value="1"/>
</dbReference>
<comment type="catalytic activity">
    <reaction evidence="6">
        <text>pretRNA = a 3'-half-tRNA molecule with a 5'-OH end + a 5'-half-tRNA molecule with a 2',3'-cyclic phosphate end + an intron with a 2',3'-cyclic phosphate and a 5'-hydroxyl terminus.</text>
        <dbReference type="EC" id="4.6.1.16"/>
    </reaction>
</comment>
<feature type="domain" description="tRNA intron endonuclease catalytic" evidence="9">
    <location>
        <begin position="363"/>
        <end position="452"/>
    </location>
</feature>
<protein>
    <recommendedName>
        <fullName evidence="2">tRNA-intron lyase</fullName>
        <ecNumber evidence="2">4.6.1.16</ecNumber>
    </recommendedName>
    <alternativeName>
        <fullName evidence="5">tRNA-intron endonuclease Sen2</fullName>
    </alternativeName>
</protein>
<dbReference type="GO" id="GO:0000213">
    <property type="term" value="F:tRNA-intron lyase activity"/>
    <property type="evidence" value="ECO:0007669"/>
    <property type="project" value="UniProtKB-EC"/>
</dbReference>
<evidence type="ECO:0000256" key="2">
    <source>
        <dbReference type="ARBA" id="ARBA00012573"/>
    </source>
</evidence>
<dbReference type="EC" id="4.6.1.16" evidence="2"/>
<accession>A0AAF0YKF7</accession>
<dbReference type="GO" id="GO:0000379">
    <property type="term" value="P:tRNA-type intron splice site recognition and cleavage"/>
    <property type="evidence" value="ECO:0007669"/>
    <property type="project" value="TreeGrafter"/>
</dbReference>